<dbReference type="GO" id="GO:0000462">
    <property type="term" value="P:maturation of SSU-rRNA from tricistronic rRNA transcript (SSU-rRNA, 5.8S rRNA, LSU-rRNA)"/>
    <property type="evidence" value="ECO:0007669"/>
    <property type="project" value="TreeGrafter"/>
</dbReference>
<dbReference type="Proteomes" id="UP001152885">
    <property type="component" value="Unassembled WGS sequence"/>
</dbReference>
<dbReference type="Gene3D" id="2.130.10.10">
    <property type="entry name" value="YVTN repeat-like/Quinoprotein amine dehydrogenase"/>
    <property type="match status" value="1"/>
</dbReference>
<comment type="similarity">
    <text evidence="3">Belongs to the UTP5 family.</text>
</comment>
<dbReference type="InterPro" id="IPR052414">
    <property type="entry name" value="U3_snoRNA-assoc_WDR"/>
</dbReference>
<organism evidence="6 7">
    <name type="scientific">Candida verbasci</name>
    <dbReference type="NCBI Taxonomy" id="1227364"/>
    <lineage>
        <taxon>Eukaryota</taxon>
        <taxon>Fungi</taxon>
        <taxon>Dikarya</taxon>
        <taxon>Ascomycota</taxon>
        <taxon>Saccharomycotina</taxon>
        <taxon>Pichiomycetes</taxon>
        <taxon>Debaryomycetaceae</taxon>
        <taxon>Candida/Lodderomyces clade</taxon>
        <taxon>Candida</taxon>
    </lineage>
</organism>
<dbReference type="PANTHER" id="PTHR44267:SF1">
    <property type="entry name" value="WD REPEAT-CONTAINING PROTEIN 43"/>
    <property type="match status" value="1"/>
</dbReference>
<protein>
    <recommendedName>
        <fullName evidence="5">Small-subunit processome Utp12 domain-containing protein</fullName>
    </recommendedName>
</protein>
<dbReference type="SUPFAM" id="SSF50978">
    <property type="entry name" value="WD40 repeat-like"/>
    <property type="match status" value="1"/>
</dbReference>
<feature type="domain" description="Small-subunit processome Utp12" evidence="5">
    <location>
        <begin position="435"/>
        <end position="536"/>
    </location>
</feature>
<dbReference type="GO" id="GO:0032040">
    <property type="term" value="C:small-subunit processome"/>
    <property type="evidence" value="ECO:0007669"/>
    <property type="project" value="UniProtKB-ARBA"/>
</dbReference>
<dbReference type="InterPro" id="IPR036322">
    <property type="entry name" value="WD40_repeat_dom_sf"/>
</dbReference>
<keyword evidence="2" id="KW-0539">Nucleus</keyword>
<evidence type="ECO:0000256" key="4">
    <source>
        <dbReference type="SAM" id="MobiDB-lite"/>
    </source>
</evidence>
<name>A0A9W4TTS3_9ASCO</name>
<evidence type="ECO:0000256" key="3">
    <source>
        <dbReference type="ARBA" id="ARBA00038335"/>
    </source>
</evidence>
<dbReference type="AlphaFoldDB" id="A0A9W4TTS3"/>
<keyword evidence="7" id="KW-1185">Reference proteome</keyword>
<proteinExistence type="inferred from homology"/>
<feature type="region of interest" description="Disordered" evidence="4">
    <location>
        <begin position="258"/>
        <end position="281"/>
    </location>
</feature>
<evidence type="ECO:0000256" key="1">
    <source>
        <dbReference type="ARBA" id="ARBA00004123"/>
    </source>
</evidence>
<dbReference type="EMBL" id="CANTUO010000001">
    <property type="protein sequence ID" value="CAI5756224.1"/>
    <property type="molecule type" value="Genomic_DNA"/>
</dbReference>
<reference evidence="6" key="1">
    <citation type="submission" date="2022-12" db="EMBL/GenBank/DDBJ databases">
        <authorList>
            <person name="Brejova B."/>
        </authorList>
    </citation>
    <scope>NUCLEOTIDE SEQUENCE</scope>
</reference>
<gene>
    <name evidence="6" type="ORF">CANVERA_P0741</name>
</gene>
<dbReference type="PANTHER" id="PTHR44267">
    <property type="entry name" value="WD REPEAT-CONTAINING PROTEIN 43"/>
    <property type="match status" value="1"/>
</dbReference>
<dbReference type="InterPro" id="IPR015943">
    <property type="entry name" value="WD40/YVTN_repeat-like_dom_sf"/>
</dbReference>
<evidence type="ECO:0000313" key="7">
    <source>
        <dbReference type="Proteomes" id="UP001152885"/>
    </source>
</evidence>
<evidence type="ECO:0000313" key="6">
    <source>
        <dbReference type="EMBL" id="CAI5756224.1"/>
    </source>
</evidence>
<dbReference type="OrthoDB" id="30195at2759"/>
<evidence type="ECO:0000259" key="5">
    <source>
        <dbReference type="Pfam" id="PF04003"/>
    </source>
</evidence>
<sequence>MSSSGPIIVSKVDTNNSLLATVLLALHTRQVKVQSVNTNLTSINTSFNLDKSNKVNSITWININSLDLLAICLTKGSIIIYSPLENEILYELNPNYNVSILDFHYSNSTKTGWSSDIDGNIIAWNMLNYTQVNKFRIGDLIENVECVNKIQSVNYQNKPYLLLGANSIYLYDINAKEIIRTFPGHIQPINEIIPIGNEFFLSTAKNDRFINLYQLDKTTTKSVFVASSNIIDIKFAKMENSSIIVIINEVGNLEIFNNPLSDNQTTPNKKKRKGVESKSFNSTIKLSRPESEIKNPLDSSIRINTISLDQNRILYSWLENSTLPYIDSISWVDNNGELEITKDKTIYKSKPDMKSTSHLANGHDVASAKLYNEGHTIVSDGLNLHNLEDDDDDDECLADKLDKLIMNKQQPKKEKSDLKSGVSLSVILTQALKNNDQSLLETVLTNRDSNIISNTITRLDPYLSIILLDKLSEKLFRNFNKFDQLIYWIKWILIIHGSILKTLPNLNIKLINLYSLLYKKSETLPKLYELENRIHVLYEQIDLKNEILQDNGIQEEIEIETDESDIEYIEEIDDLEFMEQDSDEDMDN</sequence>
<accession>A0A9W4TTS3</accession>
<dbReference type="InterPro" id="IPR007148">
    <property type="entry name" value="SSU_processome_Utp12"/>
</dbReference>
<feature type="compositionally biased region" description="Polar residues" evidence="4">
    <location>
        <begin position="258"/>
        <end position="267"/>
    </location>
</feature>
<comment type="caution">
    <text evidence="6">The sequence shown here is derived from an EMBL/GenBank/DDBJ whole genome shotgun (WGS) entry which is preliminary data.</text>
</comment>
<evidence type="ECO:0000256" key="2">
    <source>
        <dbReference type="ARBA" id="ARBA00023242"/>
    </source>
</evidence>
<dbReference type="Pfam" id="PF04003">
    <property type="entry name" value="Utp12"/>
    <property type="match status" value="1"/>
</dbReference>
<comment type="subcellular location">
    <subcellularLocation>
        <location evidence="1">Nucleus</location>
    </subcellularLocation>
</comment>